<dbReference type="Proteomes" id="UP000381693">
    <property type="component" value="Unassembled WGS sequence"/>
</dbReference>
<evidence type="ECO:0000259" key="1">
    <source>
        <dbReference type="Pfam" id="PF00483"/>
    </source>
</evidence>
<dbReference type="PANTHER" id="PTHR42883:SF2">
    <property type="entry name" value="THYMIDYLYLTRANSFERASE"/>
    <property type="match status" value="1"/>
</dbReference>
<accession>A0A5E6MBJ9</accession>
<comment type="caution">
    <text evidence="2">The sequence shown here is derived from an EMBL/GenBank/DDBJ whole genome shotgun (WGS) entry which is preliminary data.</text>
</comment>
<dbReference type="Gene3D" id="3.90.550.10">
    <property type="entry name" value="Spore Coat Polysaccharide Biosynthesis Protein SpsA, Chain A"/>
    <property type="match status" value="1"/>
</dbReference>
<protein>
    <submittedName>
        <fullName evidence="2">Glucose-1-phosphate thymidylyltransferase</fullName>
        <ecNumber evidence="2">2.7.7.24</ecNumber>
    </submittedName>
</protein>
<dbReference type="SUPFAM" id="SSF53448">
    <property type="entry name" value="Nucleotide-diphospho-sugar transferases"/>
    <property type="match status" value="1"/>
</dbReference>
<reference evidence="2" key="1">
    <citation type="submission" date="2019-09" db="EMBL/GenBank/DDBJ databases">
        <authorList>
            <person name="Cremers G."/>
        </authorList>
    </citation>
    <scope>NUCLEOTIDE SEQUENCE [LARGE SCALE GENOMIC DNA]</scope>
    <source>
        <strain evidence="2">3B</strain>
    </source>
</reference>
<keyword evidence="2" id="KW-0808">Transferase</keyword>
<feature type="domain" description="Nucleotidyl transferase" evidence="1">
    <location>
        <begin position="4"/>
        <end position="246"/>
    </location>
</feature>
<keyword evidence="2" id="KW-0548">Nucleotidyltransferase</keyword>
<dbReference type="GO" id="GO:0008879">
    <property type="term" value="F:glucose-1-phosphate thymidylyltransferase activity"/>
    <property type="evidence" value="ECO:0007669"/>
    <property type="project" value="UniProtKB-EC"/>
</dbReference>
<organism evidence="2 3">
    <name type="scientific">Methylacidimicrobium cyclopophantes</name>
    <dbReference type="NCBI Taxonomy" id="1041766"/>
    <lineage>
        <taxon>Bacteria</taxon>
        <taxon>Pseudomonadati</taxon>
        <taxon>Verrucomicrobiota</taxon>
        <taxon>Methylacidimicrobium</taxon>
    </lineage>
</organism>
<dbReference type="RefSeq" id="WP_246189560.1">
    <property type="nucleotide sequence ID" value="NZ_CABFUZ020000112.1"/>
</dbReference>
<name>A0A5E6MBJ9_9BACT</name>
<evidence type="ECO:0000313" key="2">
    <source>
        <dbReference type="EMBL" id="VVM06340.1"/>
    </source>
</evidence>
<proteinExistence type="predicted"/>
<dbReference type="AlphaFoldDB" id="A0A5E6MBJ9"/>
<dbReference type="InterPro" id="IPR005835">
    <property type="entry name" value="NTP_transferase_dom"/>
</dbReference>
<dbReference type="InterPro" id="IPR029044">
    <property type="entry name" value="Nucleotide-diphossugar_trans"/>
</dbReference>
<sequence length="248" mass="28283">MRVLILAAGYATRLYPLTLHQPKPLLSVGGRPILEQILDRVCTLEEPIECIIVTNHRFAEQFAAWEKRYRDSRPKLDLKILDDGSTSEADRLGAIGDLAFVVERERISDELLVIAGDNLFDASLGDFVAYARKLGKTVVGIYDVGDLEAIRRYNNIRLDGEGRVVFFEEKPQKPEGTLTAIALYYFPAEALARLRQYLAEGESRDQPGRFIEWLCRRQPVFTWRLPGKWFDIGDFQMLETANRAFTKG</sequence>
<dbReference type="CDD" id="cd04181">
    <property type="entry name" value="NTP_transferase"/>
    <property type="match status" value="1"/>
</dbReference>
<dbReference type="Pfam" id="PF00483">
    <property type="entry name" value="NTP_transferase"/>
    <property type="match status" value="1"/>
</dbReference>
<dbReference type="EMBL" id="CABFUZ020000112">
    <property type="protein sequence ID" value="VVM06340.1"/>
    <property type="molecule type" value="Genomic_DNA"/>
</dbReference>
<dbReference type="EC" id="2.7.7.24" evidence="2"/>
<evidence type="ECO:0000313" key="3">
    <source>
        <dbReference type="Proteomes" id="UP000381693"/>
    </source>
</evidence>
<gene>
    <name evidence="2" type="primary">E2.7.7.24/rfbA/rffH</name>
    <name evidence="2" type="ORF">MAMC_01043</name>
</gene>
<dbReference type="PANTHER" id="PTHR42883">
    <property type="entry name" value="GLUCOSE-1-PHOSPHATE THYMIDYLTRANSFERASE"/>
    <property type="match status" value="1"/>
</dbReference>
<keyword evidence="3" id="KW-1185">Reference proteome</keyword>